<feature type="region of interest" description="Disordered" evidence="4">
    <location>
        <begin position="702"/>
        <end position="743"/>
    </location>
</feature>
<feature type="region of interest" description="Disordered" evidence="4">
    <location>
        <begin position="287"/>
        <end position="315"/>
    </location>
</feature>
<dbReference type="InterPro" id="IPR016024">
    <property type="entry name" value="ARM-type_fold"/>
</dbReference>
<dbReference type="OrthoDB" id="426293at2759"/>
<dbReference type="InterPro" id="IPR011989">
    <property type="entry name" value="ARM-like"/>
</dbReference>
<dbReference type="InParanoid" id="A0A2R5G7L4"/>
<dbReference type="Proteomes" id="UP000241890">
    <property type="component" value="Unassembled WGS sequence"/>
</dbReference>
<reference evidence="5 6" key="1">
    <citation type="submission" date="2017-12" db="EMBL/GenBank/DDBJ databases">
        <title>Sequencing, de novo assembly and annotation of complete genome of a new Thraustochytrid species, strain FCC1311.</title>
        <authorList>
            <person name="Sedici K."/>
            <person name="Godart F."/>
            <person name="Aiese Cigliano R."/>
            <person name="Sanseverino W."/>
            <person name="Barakat M."/>
            <person name="Ortet P."/>
            <person name="Marechal E."/>
            <person name="Cagnac O."/>
            <person name="Amato A."/>
        </authorList>
    </citation>
    <scope>NUCLEOTIDE SEQUENCE [LARGE SCALE GENOMIC DNA]</scope>
</reference>
<dbReference type="Pfam" id="PF12796">
    <property type="entry name" value="Ank_2"/>
    <property type="match status" value="3"/>
</dbReference>
<evidence type="ECO:0000313" key="6">
    <source>
        <dbReference type="Proteomes" id="UP000241890"/>
    </source>
</evidence>
<feature type="region of interest" description="Disordered" evidence="4">
    <location>
        <begin position="376"/>
        <end position="397"/>
    </location>
</feature>
<proteinExistence type="predicted"/>
<feature type="compositionally biased region" description="Acidic residues" evidence="4">
    <location>
        <begin position="378"/>
        <end position="389"/>
    </location>
</feature>
<feature type="repeat" description="ANK" evidence="3">
    <location>
        <begin position="1360"/>
        <end position="1392"/>
    </location>
</feature>
<name>A0A2R5G7L4_9STRA</name>
<feature type="compositionally biased region" description="Basic and acidic residues" evidence="4">
    <location>
        <begin position="1481"/>
        <end position="1498"/>
    </location>
</feature>
<feature type="repeat" description="ANK" evidence="3">
    <location>
        <begin position="955"/>
        <end position="979"/>
    </location>
</feature>
<sequence>MTKDSVPSAKDLKACAKLLKQTKKEAKVLEGLALLSKAKDHVATFMDEGAALVPLAALIDASKLSEHVVELALVVLARYLGLDGSNAHAYVAQGQTKKSSPCRGVDRFIKLLGHENPLIVQNSLQCLGSLATAVSTLEDGTESLATVSLRCADLVQSDDAPVSVRVETLSTLLHLVLAGAEPSPILDAVLRASTAETAPPEIQDASTKILYEASILPTWGAQLVGTTETASLTVSLFEAAAKRLTDYAPAKGESPEDTEIALVTAAEGAKSALLVFVWTLAHLPEETNLPQPDASADEDTTEASEDTNAGNGTAWAPSAASFEAFIALLNSKREGVVDLCLASLPQLPVKYLKELASRDAANVLLTILNERRDPDLIQAEEETSDEEVEARESKQASDASAAASVLEESIDAPAKVQEVVSLNDTHTKAQSVALPLEYGLHQMLINMEVPDVKIDILKVAIARAPLEATRIIMRLLNERQAKVDLDAYEAWYTTLVKEGLFHALVQAMGETDALEAAIRGITLLEDLARWNADPANQTALKEPIAWEPLFITVQSACNKHLETVTHCFLIEPTGHPSPRPIPDDSRWEPKDICVDDVEDDVFACAYRLLCAAAGADDARASAAAAEAQEGETSPSPPPRFFDSALLAEEVKFALFTVDGLARAVANGLTRIQLTSLRALRALAGLEGGRSVLLSQLLVARRERSEKDQADNEDVDPGTDAKDSKAPRETSEEGQDSDQTEKTPRFVDHVAGETFAVMQETCALLAKVLYDVNQHDSAVQSAVQALFALCKQASVTQDWEQPLDADLFCAATLRASVLPCLVAFTACETLGSDATGLARYLILRGSCRENAWKTWEEPQMDEEGNPVLDEAGEPVMVTQGPGEDPNHGPNLDEWAPFLNQVSHLIRHGSRTQHLPQVDAQTAVTVLARQPELDASVELVQHLITAGAELENATASDGITSLMWAAANGNEKIARVLLQSGRTDVDAVDNSGCNVCYWAFAGGKILPLLLEFNVDVNISLAANGSYPLHWVSQGVSHEGFASEPSVYTGWLDALIRHGAEVDLVDQRGRSPLHDAVSHGQTGAALDLLRAGADPNIVDQNGNLALHLACQGENVDLLEQLLALGNKRPLVEGVFHDHGRGCPVAKRTAFRVDRALNAGLEEILRPKIICDHVVSRKASAESDSESADVASEESLTGRWTQRAEMLKVILGHPAVDAHALVFEHTTLVLADAQGLAPLHYVCHRLPSIAVAQRVLDVLSESVVDSGSDKPTPWEVPEDLDVDPFILVAPRREENETSIELFSWLLEHGARFSSVTRAQAPRPELPECLTGTPLTVTTIMGELVTVQILLGCEAIELDAKEVATGRTALHLACLHGHTDIAIYLAVSGADVEVADDENSEVALFFCVRGAQLASLKELVGSSEEPGVLYGQLHASNDDGDSPLLLAERLNMGPGGEAYDEVVRFLLEVSPGSDGPENGEYEEKEEPAAAEKACADAEKEKQEQALAATKIQAVHRGRTQRLRGIRKHGEGGEDDRDEDDKSRSKKKGKNNKKKGSSSSDKKKKKKKEKA</sequence>
<dbReference type="EMBL" id="BEYU01000015">
    <property type="protein sequence ID" value="GBG25788.1"/>
    <property type="molecule type" value="Genomic_DNA"/>
</dbReference>
<evidence type="ECO:0000256" key="3">
    <source>
        <dbReference type="PROSITE-ProRule" id="PRU00023"/>
    </source>
</evidence>
<keyword evidence="2 3" id="KW-0040">ANK repeat</keyword>
<evidence type="ECO:0000256" key="1">
    <source>
        <dbReference type="ARBA" id="ARBA00022737"/>
    </source>
</evidence>
<keyword evidence="6" id="KW-1185">Reference proteome</keyword>
<feature type="compositionally biased region" description="Basic residues" evidence="4">
    <location>
        <begin position="1538"/>
        <end position="1565"/>
    </location>
</feature>
<feature type="repeat" description="ANK" evidence="3">
    <location>
        <begin position="1065"/>
        <end position="1097"/>
    </location>
</feature>
<gene>
    <name evidence="5" type="ORF">FCC1311_020072</name>
</gene>
<dbReference type="PROSITE" id="PS50297">
    <property type="entry name" value="ANK_REP_REGION"/>
    <property type="match status" value="3"/>
</dbReference>
<feature type="compositionally biased region" description="Acidic residues" evidence="4">
    <location>
        <begin position="295"/>
        <end position="305"/>
    </location>
</feature>
<dbReference type="PANTHER" id="PTHR24198">
    <property type="entry name" value="ANKYRIN REPEAT AND PROTEIN KINASE DOMAIN-CONTAINING PROTEIN"/>
    <property type="match status" value="1"/>
</dbReference>
<feature type="region of interest" description="Disordered" evidence="4">
    <location>
        <begin position="1464"/>
        <end position="1565"/>
    </location>
</feature>
<dbReference type="Gene3D" id="1.25.40.20">
    <property type="entry name" value="Ankyrin repeat-containing domain"/>
    <property type="match status" value="3"/>
</dbReference>
<dbReference type="Gene3D" id="1.25.10.10">
    <property type="entry name" value="Leucine-rich Repeat Variant"/>
    <property type="match status" value="1"/>
</dbReference>
<dbReference type="SMART" id="SM00248">
    <property type="entry name" value="ANK"/>
    <property type="match status" value="7"/>
</dbReference>
<dbReference type="PROSITE" id="PS50088">
    <property type="entry name" value="ANK_REPEAT"/>
    <property type="match status" value="3"/>
</dbReference>
<comment type="caution">
    <text evidence="5">The sequence shown here is derived from an EMBL/GenBank/DDBJ whole genome shotgun (WGS) entry which is preliminary data.</text>
</comment>
<dbReference type="SUPFAM" id="SSF48403">
    <property type="entry name" value="Ankyrin repeat"/>
    <property type="match status" value="2"/>
</dbReference>
<accession>A0A2R5G7L4</accession>
<keyword evidence="1" id="KW-0677">Repeat</keyword>
<evidence type="ECO:0000256" key="2">
    <source>
        <dbReference type="ARBA" id="ARBA00023043"/>
    </source>
</evidence>
<dbReference type="SUPFAM" id="SSF48371">
    <property type="entry name" value="ARM repeat"/>
    <property type="match status" value="1"/>
</dbReference>
<dbReference type="PANTHER" id="PTHR24198:SF165">
    <property type="entry name" value="ANKYRIN REPEAT-CONTAINING PROTEIN-RELATED"/>
    <property type="match status" value="1"/>
</dbReference>
<dbReference type="InterPro" id="IPR002110">
    <property type="entry name" value="Ankyrin_rpt"/>
</dbReference>
<evidence type="ECO:0000256" key="4">
    <source>
        <dbReference type="SAM" id="MobiDB-lite"/>
    </source>
</evidence>
<organism evidence="5 6">
    <name type="scientific">Hondaea fermentalgiana</name>
    <dbReference type="NCBI Taxonomy" id="2315210"/>
    <lineage>
        <taxon>Eukaryota</taxon>
        <taxon>Sar</taxon>
        <taxon>Stramenopiles</taxon>
        <taxon>Bigyra</taxon>
        <taxon>Labyrinthulomycetes</taxon>
        <taxon>Thraustochytrida</taxon>
        <taxon>Thraustochytriidae</taxon>
        <taxon>Hondaea</taxon>
    </lineage>
</organism>
<evidence type="ECO:0000313" key="5">
    <source>
        <dbReference type="EMBL" id="GBG25788.1"/>
    </source>
</evidence>
<feature type="compositionally biased region" description="Basic residues" evidence="4">
    <location>
        <begin position="1508"/>
        <end position="1521"/>
    </location>
</feature>
<protein>
    <submittedName>
        <fullName evidence="5">Ankyrin repeat domain-containing protein 50</fullName>
    </submittedName>
</protein>
<dbReference type="InterPro" id="IPR036770">
    <property type="entry name" value="Ankyrin_rpt-contain_sf"/>
</dbReference>
<feature type="compositionally biased region" description="Basic and acidic residues" evidence="4">
    <location>
        <begin position="718"/>
        <end position="730"/>
    </location>
</feature>